<dbReference type="Gene3D" id="2.40.110.10">
    <property type="entry name" value="Butyryl-CoA Dehydrogenase, subunit A, domain 2"/>
    <property type="match status" value="1"/>
</dbReference>
<dbReference type="SUPFAM" id="SSF47203">
    <property type="entry name" value="Acyl-CoA dehydrogenase C-terminal domain-like"/>
    <property type="match status" value="1"/>
</dbReference>
<evidence type="ECO:0000256" key="1">
    <source>
        <dbReference type="ARBA" id="ARBA00023002"/>
    </source>
</evidence>
<organism evidence="3 4">
    <name type="scientific">Nocardia aurea</name>
    <dbReference type="NCBI Taxonomy" id="2144174"/>
    <lineage>
        <taxon>Bacteria</taxon>
        <taxon>Bacillati</taxon>
        <taxon>Actinomycetota</taxon>
        <taxon>Actinomycetes</taxon>
        <taxon>Mycobacteriales</taxon>
        <taxon>Nocardiaceae</taxon>
        <taxon>Nocardia</taxon>
    </lineage>
</organism>
<dbReference type="InterPro" id="IPR046373">
    <property type="entry name" value="Acyl-CoA_Oxase/DH_mid-dom_sf"/>
</dbReference>
<dbReference type="Pfam" id="PF08028">
    <property type="entry name" value="Acyl-CoA_dh_2"/>
    <property type="match status" value="1"/>
</dbReference>
<dbReference type="PANTHER" id="PTHR43884">
    <property type="entry name" value="ACYL-COA DEHYDROGENASE"/>
    <property type="match status" value="1"/>
</dbReference>
<comment type="caution">
    <text evidence="3">The sequence shown here is derived from an EMBL/GenBank/DDBJ whole genome shotgun (WGS) entry which is preliminary data.</text>
</comment>
<feature type="domain" description="Acyl-CoA dehydrogenase C-terminal" evidence="2">
    <location>
        <begin position="240"/>
        <end position="390"/>
    </location>
</feature>
<dbReference type="SUPFAM" id="SSF56645">
    <property type="entry name" value="Acyl-CoA dehydrogenase NM domain-like"/>
    <property type="match status" value="1"/>
</dbReference>
<keyword evidence="4" id="KW-1185">Reference proteome</keyword>
<proteinExistence type="predicted"/>
<evidence type="ECO:0000313" key="4">
    <source>
        <dbReference type="Proteomes" id="UP001551695"/>
    </source>
</evidence>
<dbReference type="PIRSF" id="PIRSF016578">
    <property type="entry name" value="HsaA"/>
    <property type="match status" value="1"/>
</dbReference>
<reference evidence="3 4" key="1">
    <citation type="submission" date="2024-06" db="EMBL/GenBank/DDBJ databases">
        <title>The Natural Products Discovery Center: Release of the First 8490 Sequenced Strains for Exploring Actinobacteria Biosynthetic Diversity.</title>
        <authorList>
            <person name="Kalkreuter E."/>
            <person name="Kautsar S.A."/>
            <person name="Yang D."/>
            <person name="Bader C.D."/>
            <person name="Teijaro C.N."/>
            <person name="Fluegel L."/>
            <person name="Davis C.M."/>
            <person name="Simpson J.R."/>
            <person name="Lauterbach L."/>
            <person name="Steele A.D."/>
            <person name="Gui C."/>
            <person name="Meng S."/>
            <person name="Li G."/>
            <person name="Viehrig K."/>
            <person name="Ye F."/>
            <person name="Su P."/>
            <person name="Kiefer A.F."/>
            <person name="Nichols A."/>
            <person name="Cepeda A.J."/>
            <person name="Yan W."/>
            <person name="Fan B."/>
            <person name="Jiang Y."/>
            <person name="Adhikari A."/>
            <person name="Zheng C.-J."/>
            <person name="Schuster L."/>
            <person name="Cowan T.M."/>
            <person name="Smanski M.J."/>
            <person name="Chevrette M.G."/>
            <person name="De Carvalho L.P.S."/>
            <person name="Shen B."/>
        </authorList>
    </citation>
    <scope>NUCLEOTIDE SEQUENCE [LARGE SCALE GENOMIC DNA]</scope>
    <source>
        <strain evidence="3 4">NPDC050403</strain>
    </source>
</reference>
<protein>
    <submittedName>
        <fullName evidence="3">Acyl-CoA dehydrogenase</fullName>
    </submittedName>
</protein>
<evidence type="ECO:0000259" key="2">
    <source>
        <dbReference type="Pfam" id="PF08028"/>
    </source>
</evidence>
<dbReference type="InterPro" id="IPR037069">
    <property type="entry name" value="AcylCoA_DH/ox_N_sf"/>
</dbReference>
<gene>
    <name evidence="3" type="ORF">AB0I48_11285</name>
</gene>
<dbReference type="Gene3D" id="1.10.540.10">
    <property type="entry name" value="Acyl-CoA dehydrogenase/oxidase, N-terminal domain"/>
    <property type="match status" value="1"/>
</dbReference>
<dbReference type="EMBL" id="JBFAKC010000004">
    <property type="protein sequence ID" value="MEV0708140.1"/>
    <property type="molecule type" value="Genomic_DNA"/>
</dbReference>
<sequence>MTAAPLTTWTENGPTDEELLAKYRPVFARIAEGALERESSGRLALEEAGWLREAGFPAVRVPREFGGDGASLRQLYLLVVELAAAESNLPHALRVHLRFVEDRWRERHTPRGQEWLRRIGAGLVFGTAVSEREGTFRKPATTLRSVDGRLLLNGKKYYSTGALYGDYLTVAALDDSGERVTAVVRADTQGVERIDDWAGFGQRASASGTTIFTDVEVDGPEAIFPPPGGTAGHLAHFQLTHLATIAGIVRRATDDIAEFVRRRHRTYPAAKAAVAAQDPLIQHVVGRNDAAAYALRAIVLDAAASLDAAADLGYAFRTTPEAERTAEAEAEVTAAELKAELDAFRAQSVVLDLGLKATTEIFEVGGASALDRKYQFDRHWRNVRTLASHNPLIYREQQLGDYVLNGTAPTFLSPEGASVITGAAGAPTDAGKGATSAGSPT</sequence>
<accession>A0ABV3FS67</accession>
<dbReference type="Gene3D" id="1.20.140.10">
    <property type="entry name" value="Butyryl-CoA Dehydrogenase, subunit A, domain 3"/>
    <property type="match status" value="1"/>
</dbReference>
<dbReference type="PANTHER" id="PTHR43884:SF12">
    <property type="entry name" value="ISOVALERYL-COA DEHYDROGENASE, MITOCHONDRIAL-RELATED"/>
    <property type="match status" value="1"/>
</dbReference>
<keyword evidence="1" id="KW-0560">Oxidoreductase</keyword>
<evidence type="ECO:0000313" key="3">
    <source>
        <dbReference type="EMBL" id="MEV0708140.1"/>
    </source>
</evidence>
<dbReference type="RefSeq" id="WP_357782466.1">
    <property type="nucleotide sequence ID" value="NZ_JBFAKC010000004.1"/>
</dbReference>
<name>A0ABV3FS67_9NOCA</name>
<dbReference type="Proteomes" id="UP001551695">
    <property type="component" value="Unassembled WGS sequence"/>
</dbReference>
<dbReference type="InterPro" id="IPR009100">
    <property type="entry name" value="AcylCoA_DH/oxidase_NM_dom_sf"/>
</dbReference>
<dbReference type="InterPro" id="IPR036250">
    <property type="entry name" value="AcylCo_DH-like_C"/>
</dbReference>
<dbReference type="InterPro" id="IPR013107">
    <property type="entry name" value="Acyl-CoA_DH_C"/>
</dbReference>